<evidence type="ECO:0000313" key="2">
    <source>
        <dbReference type="EMBL" id="QKM71444.1"/>
    </source>
</evidence>
<dbReference type="EMBL" id="CP029159">
    <property type="protein sequence ID" value="QKM71444.1"/>
    <property type="molecule type" value="Genomic_DNA"/>
</dbReference>
<dbReference type="AlphaFoldDB" id="A0A7G3UM90"/>
<evidence type="ECO:0008006" key="4">
    <source>
        <dbReference type="Google" id="ProtNLM"/>
    </source>
</evidence>
<name>A0A7G3UM90_STRT9</name>
<feature type="region of interest" description="Disordered" evidence="1">
    <location>
        <begin position="15"/>
        <end position="40"/>
    </location>
</feature>
<keyword evidence="3" id="KW-1185">Reference proteome</keyword>
<evidence type="ECO:0000256" key="1">
    <source>
        <dbReference type="SAM" id="MobiDB-lite"/>
    </source>
</evidence>
<reference evidence="2 3" key="1">
    <citation type="journal article" date="2012" name="J. Bacteriol.">
        <title>Draft genome of Streptomyces tsukubaensis NRRL 18488, the producer of the clinically important immunosuppressant tacrolimus (FK506).</title>
        <authorList>
            <person name="Barreiro C."/>
            <person name="Prieto C."/>
            <person name="Sola-Landa A."/>
            <person name="Solera E."/>
            <person name="Martinez-Castro M."/>
            <person name="Perez-Redondo R."/>
            <person name="Garcia-Estrada C."/>
            <person name="Aparicio J.F."/>
            <person name="Fernandez-Martinez L.T."/>
            <person name="Santos-Aberturas J."/>
            <person name="Salehi-Najafabadi Z."/>
            <person name="Rodriguez-Garcia A."/>
            <person name="Tauch A."/>
            <person name="Martin J.F."/>
        </authorList>
    </citation>
    <scope>NUCLEOTIDE SEQUENCE [LARGE SCALE GENOMIC DNA]</scope>
    <source>
        <strain evidence="3">DSM 42081 / NBRC 108919 / NRRL 18488 / 9993</strain>
    </source>
</reference>
<gene>
    <name evidence="2" type="ORF">STSU_007360</name>
</gene>
<proteinExistence type="predicted"/>
<organism evidence="2 3">
    <name type="scientific">Streptomyces tsukubensis (strain DSM 42081 / NBRC 108919 / NRRL 18488 / 9993)</name>
    <dbReference type="NCBI Taxonomy" id="1114943"/>
    <lineage>
        <taxon>Bacteria</taxon>
        <taxon>Bacillati</taxon>
        <taxon>Actinomycetota</taxon>
        <taxon>Actinomycetes</taxon>
        <taxon>Kitasatosporales</taxon>
        <taxon>Streptomycetaceae</taxon>
        <taxon>Streptomyces</taxon>
    </lineage>
</organism>
<dbReference type="Proteomes" id="UP000005940">
    <property type="component" value="Chromosome"/>
</dbReference>
<protein>
    <recommendedName>
        <fullName evidence="4">ABC transporter</fullName>
    </recommendedName>
</protein>
<dbReference type="InterPro" id="IPR011048">
    <property type="entry name" value="Haem_d1_sf"/>
</dbReference>
<accession>A0A7G3UM90</accession>
<evidence type="ECO:0000313" key="3">
    <source>
        <dbReference type="Proteomes" id="UP000005940"/>
    </source>
</evidence>
<dbReference type="SUPFAM" id="SSF51004">
    <property type="entry name" value="C-terminal (heme d1) domain of cytochrome cd1-nitrite reductase"/>
    <property type="match status" value="1"/>
</dbReference>
<sequence length="397" mass="41693">MALVLTAALATGCTAGGGSGNEPGPPDPAPHGYVEGAEESAEQQSRLVVSESTTGRTRVLDLITGKRHTVPAVEGVTALTTDGRFGYFHTSGGVLVLDSGAWTVDHGDHVHYYRADIRTVGRIATRGVARIGSDEALTAVTTPEQGTTLHPRGDLEKRKTDAALSLPGRHTAVIPFRAHLLAVPGPGGTGISVLDRQGRQKEVLATSCRDPRGDAVTRRGVVLGCADGAVLIRLQGGKFSAVGIPYPEDVPVDERARDFRSRPGSDTLTALAGDTSVWVLDVAERTWKRVETGPVLAANTAGEGAPLLALGTDGTLRGFDIETGEHTARAALGAAPSRDGARAGQAGVPDIAVDHSRAYISDPEGRRITEIDYNDSLRIARSFDLDIRPDLMVETGR</sequence>